<organism evidence="1 2">
    <name type="scientific">Nitrospirillum amazonense</name>
    <dbReference type="NCBI Taxonomy" id="28077"/>
    <lineage>
        <taxon>Bacteria</taxon>
        <taxon>Pseudomonadati</taxon>
        <taxon>Pseudomonadota</taxon>
        <taxon>Alphaproteobacteria</taxon>
        <taxon>Rhodospirillales</taxon>
        <taxon>Azospirillaceae</taxon>
        <taxon>Nitrospirillum</taxon>
    </lineage>
</organism>
<proteinExistence type="predicted"/>
<protein>
    <submittedName>
        <fullName evidence="1">Uncharacterized protein</fullName>
    </submittedName>
</protein>
<dbReference type="EMBL" id="VITR01000004">
    <property type="protein sequence ID" value="TWB43942.1"/>
    <property type="molecule type" value="Genomic_DNA"/>
</dbReference>
<reference evidence="1 2" key="1">
    <citation type="submission" date="2019-06" db="EMBL/GenBank/DDBJ databases">
        <title>Genomic Encyclopedia of Type Strains, Phase IV (KMG-V): Genome sequencing to study the core and pangenomes of soil and plant-associated prokaryotes.</title>
        <authorList>
            <person name="Whitman W."/>
        </authorList>
    </citation>
    <scope>NUCLEOTIDE SEQUENCE [LARGE SCALE GENOMIC DNA]</scope>
    <source>
        <strain evidence="1 2">BR 11622</strain>
    </source>
</reference>
<accession>A0A560HC49</accession>
<dbReference type="OrthoDB" id="7336537at2"/>
<name>A0A560HC49_9PROT</name>
<sequence length="282" mass="31117">MTVSTSAFHGRPELKLGLLDHIDALIDQGHITGKRNAKSLMALMSTEWEEFSAVYGLPPSLVLLLDVMPAYAGNADAITAWRDLVVAVEPGADLNPSLHGFLLMMLAPPRDDIDPSDITGRLSKLHQRLLTGEVVARAEWASLRNELVGLSEEKFPPGDRRKLQYSVWEAAAWPMSSSPSILVQMFRSWGILSELVPDPEWSDADEARKDQVLSQIWQEQAPARTVGEQPNYPALFSAREPDLAGRFVAHLDRANAGASARWIEAVRYLAMLFRGQIAANPA</sequence>
<keyword evidence="2" id="KW-1185">Reference proteome</keyword>
<comment type="caution">
    <text evidence="1">The sequence shown here is derived from an EMBL/GenBank/DDBJ whole genome shotgun (WGS) entry which is preliminary data.</text>
</comment>
<dbReference type="RefSeq" id="WP_145731096.1">
    <property type="nucleotide sequence ID" value="NZ_VITR01000004.1"/>
</dbReference>
<evidence type="ECO:0000313" key="1">
    <source>
        <dbReference type="EMBL" id="TWB43942.1"/>
    </source>
</evidence>
<dbReference type="Proteomes" id="UP000315751">
    <property type="component" value="Unassembled WGS sequence"/>
</dbReference>
<gene>
    <name evidence="1" type="ORF">FBZ90_104330</name>
</gene>
<evidence type="ECO:0000313" key="2">
    <source>
        <dbReference type="Proteomes" id="UP000315751"/>
    </source>
</evidence>
<dbReference type="AlphaFoldDB" id="A0A560HC49"/>